<dbReference type="SUPFAM" id="SSF52540">
    <property type="entry name" value="P-loop containing nucleoside triphosphate hydrolases"/>
    <property type="match status" value="1"/>
</dbReference>
<dbReference type="Pfam" id="PF04670">
    <property type="entry name" value="Gtr1_RagA"/>
    <property type="match status" value="1"/>
</dbReference>
<dbReference type="GO" id="GO:0005764">
    <property type="term" value="C:lysosome"/>
    <property type="evidence" value="ECO:0007669"/>
    <property type="project" value="TreeGrafter"/>
</dbReference>
<dbReference type="GO" id="GO:0009267">
    <property type="term" value="P:cellular response to starvation"/>
    <property type="evidence" value="ECO:0007669"/>
    <property type="project" value="TreeGrafter"/>
</dbReference>
<reference evidence="4" key="1">
    <citation type="submission" date="2021-01" db="EMBL/GenBank/DDBJ databases">
        <authorList>
            <person name="Corre E."/>
            <person name="Pelletier E."/>
            <person name="Niang G."/>
            <person name="Scheremetjew M."/>
            <person name="Finn R."/>
            <person name="Kale V."/>
            <person name="Holt S."/>
            <person name="Cochrane G."/>
            <person name="Meng A."/>
            <person name="Brown T."/>
            <person name="Cohen L."/>
        </authorList>
    </citation>
    <scope>NUCLEOTIDE SEQUENCE</scope>
    <source>
        <strain evidence="4">CCMP2877</strain>
    </source>
</reference>
<protein>
    <recommendedName>
        <fullName evidence="5">Ras-related GTP-binding protein</fullName>
    </recommendedName>
</protein>
<dbReference type="PANTHER" id="PTHR11259:SF2">
    <property type="entry name" value="GH16429P"/>
    <property type="match status" value="1"/>
</dbReference>
<evidence type="ECO:0000313" key="4">
    <source>
        <dbReference type="EMBL" id="CAD9249849.1"/>
    </source>
</evidence>
<dbReference type="Gene3D" id="3.40.50.300">
    <property type="entry name" value="P-loop containing nucleotide triphosphate hydrolases"/>
    <property type="match status" value="1"/>
</dbReference>
<evidence type="ECO:0000256" key="2">
    <source>
        <dbReference type="ARBA" id="ARBA00022741"/>
    </source>
</evidence>
<evidence type="ECO:0008006" key="5">
    <source>
        <dbReference type="Google" id="ProtNLM"/>
    </source>
</evidence>
<keyword evidence="2" id="KW-0547">Nucleotide-binding</keyword>
<name>A0A7S1XPF1_9STRA</name>
<dbReference type="InterPro" id="IPR027417">
    <property type="entry name" value="P-loop_NTPase"/>
</dbReference>
<comment type="similarity">
    <text evidence="1">Belongs to the GTR/RAG GTP-binding protein family.</text>
</comment>
<gene>
    <name evidence="4" type="ORF">PPAR1163_LOCUS8210</name>
</gene>
<dbReference type="GO" id="GO:1904263">
    <property type="term" value="P:positive regulation of TORC1 signaling"/>
    <property type="evidence" value="ECO:0007669"/>
    <property type="project" value="TreeGrafter"/>
</dbReference>
<organism evidence="4">
    <name type="scientific">Phaeomonas parva</name>
    <dbReference type="NCBI Taxonomy" id="124430"/>
    <lineage>
        <taxon>Eukaryota</taxon>
        <taxon>Sar</taxon>
        <taxon>Stramenopiles</taxon>
        <taxon>Ochrophyta</taxon>
        <taxon>Pinguiophyceae</taxon>
        <taxon>Pinguiochrysidales</taxon>
        <taxon>Pinguiochrysidaceae</taxon>
        <taxon>Phaeomonas</taxon>
    </lineage>
</organism>
<dbReference type="GO" id="GO:1990131">
    <property type="term" value="C:Gtr1-Gtr2 GTPase complex"/>
    <property type="evidence" value="ECO:0007669"/>
    <property type="project" value="TreeGrafter"/>
</dbReference>
<dbReference type="GO" id="GO:0003924">
    <property type="term" value="F:GTPase activity"/>
    <property type="evidence" value="ECO:0007669"/>
    <property type="project" value="TreeGrafter"/>
</dbReference>
<dbReference type="PANTHER" id="PTHR11259">
    <property type="entry name" value="RAS-RELATED GTP BINDING RAG/GTR YEAST"/>
    <property type="match status" value="1"/>
</dbReference>
<dbReference type="GO" id="GO:0010507">
    <property type="term" value="P:negative regulation of autophagy"/>
    <property type="evidence" value="ECO:0007669"/>
    <property type="project" value="TreeGrafter"/>
</dbReference>
<dbReference type="AlphaFoldDB" id="A0A7S1XPF1"/>
<sequence length="355" mass="39417">MSEWDYAATGYGGLGMPESVEVDPSILTEPSPKILLMGSRRSGKSSIYRVLFSKMSPHETLFLDSTNALEISRIANNKLITFQIWDFPGDFDPRGEFQYGDAVVGPATAYEGTTAVVICVDAQDELEGSHLQRIVDTAAVASEVNPNVQLHIFIHKVDGDLFPSEDEKLETKTNLHSLISDHLEENNIHIPFTYSLTSIYDNSISECFSKVVQKLIPTYHVLENLLNTLNSNCNLEKSFIFDVMSKLYLATDSSPVDLQTHELCSDMIDVVIDISGIYGRVTDLGGRVGVQAYDAASSSAIKLSNGMVIYLREVSTSLALVCMVREKNFRKRGLIDYNIDTFKQALSEIFDDKKA</sequence>
<dbReference type="EMBL" id="HBGJ01012982">
    <property type="protein sequence ID" value="CAD9249849.1"/>
    <property type="molecule type" value="Transcribed_RNA"/>
</dbReference>
<evidence type="ECO:0000256" key="3">
    <source>
        <dbReference type="ARBA" id="ARBA00023134"/>
    </source>
</evidence>
<accession>A0A7S1XPF1</accession>
<dbReference type="GO" id="GO:0005634">
    <property type="term" value="C:nucleus"/>
    <property type="evidence" value="ECO:0007669"/>
    <property type="project" value="TreeGrafter"/>
</dbReference>
<keyword evidence="3" id="KW-0342">GTP-binding</keyword>
<dbReference type="GO" id="GO:0005525">
    <property type="term" value="F:GTP binding"/>
    <property type="evidence" value="ECO:0007669"/>
    <property type="project" value="UniProtKB-KW"/>
</dbReference>
<dbReference type="Gene3D" id="3.30.450.190">
    <property type="match status" value="1"/>
</dbReference>
<evidence type="ECO:0000256" key="1">
    <source>
        <dbReference type="ARBA" id="ARBA00007756"/>
    </source>
</evidence>
<dbReference type="InterPro" id="IPR006762">
    <property type="entry name" value="Gtr1_RagA"/>
</dbReference>
<proteinExistence type="inferred from homology"/>